<gene>
    <name evidence="2" type="ORF">SEVIR_2G054900v2</name>
</gene>
<keyword evidence="3" id="KW-1185">Reference proteome</keyword>
<name>A0A4U6VNL3_SETVI</name>
<protein>
    <submittedName>
        <fullName evidence="2">Uncharacterized protein</fullName>
    </submittedName>
</protein>
<accession>A0A4U6VNL3</accession>
<organism evidence="2 3">
    <name type="scientific">Setaria viridis</name>
    <name type="common">Green bristlegrass</name>
    <name type="synonym">Setaria italica subsp. viridis</name>
    <dbReference type="NCBI Taxonomy" id="4556"/>
    <lineage>
        <taxon>Eukaryota</taxon>
        <taxon>Viridiplantae</taxon>
        <taxon>Streptophyta</taxon>
        <taxon>Embryophyta</taxon>
        <taxon>Tracheophyta</taxon>
        <taxon>Spermatophyta</taxon>
        <taxon>Magnoliopsida</taxon>
        <taxon>Liliopsida</taxon>
        <taxon>Poales</taxon>
        <taxon>Poaceae</taxon>
        <taxon>PACMAD clade</taxon>
        <taxon>Panicoideae</taxon>
        <taxon>Panicodae</taxon>
        <taxon>Paniceae</taxon>
        <taxon>Cenchrinae</taxon>
        <taxon>Setaria</taxon>
    </lineage>
</organism>
<reference evidence="2" key="1">
    <citation type="submission" date="2019-03" db="EMBL/GenBank/DDBJ databases">
        <title>WGS assembly of Setaria viridis.</title>
        <authorList>
            <person name="Huang P."/>
            <person name="Jenkins J."/>
            <person name="Grimwood J."/>
            <person name="Barry K."/>
            <person name="Healey A."/>
            <person name="Mamidi S."/>
            <person name="Sreedasyam A."/>
            <person name="Shu S."/>
            <person name="Feldman M."/>
            <person name="Wu J."/>
            <person name="Yu Y."/>
            <person name="Chen C."/>
            <person name="Johnson J."/>
            <person name="Rokhsar D."/>
            <person name="Baxter I."/>
            <person name="Schmutz J."/>
            <person name="Brutnell T."/>
            <person name="Kellogg E."/>
        </authorList>
    </citation>
    <scope>NUCLEOTIDE SEQUENCE [LARGE SCALE GENOMIC DNA]</scope>
</reference>
<feature type="compositionally biased region" description="Basic residues" evidence="1">
    <location>
        <begin position="73"/>
        <end position="83"/>
    </location>
</feature>
<feature type="region of interest" description="Disordered" evidence="1">
    <location>
        <begin position="1"/>
        <end position="84"/>
    </location>
</feature>
<dbReference type="AlphaFoldDB" id="A0A4U6VNL3"/>
<dbReference type="Proteomes" id="UP000298652">
    <property type="component" value="Chromosome 2"/>
</dbReference>
<dbReference type="EMBL" id="CM016553">
    <property type="protein sequence ID" value="TKW30692.1"/>
    <property type="molecule type" value="Genomic_DNA"/>
</dbReference>
<dbReference type="Gramene" id="TKW30692">
    <property type="protein sequence ID" value="TKW30692"/>
    <property type="gene ID" value="SEVIR_2G054900v2"/>
</dbReference>
<evidence type="ECO:0000256" key="1">
    <source>
        <dbReference type="SAM" id="MobiDB-lite"/>
    </source>
</evidence>
<evidence type="ECO:0000313" key="2">
    <source>
        <dbReference type="EMBL" id="TKW30692.1"/>
    </source>
</evidence>
<sequence length="132" mass="14246">MRELTGVGFVPRWQRPRGHGSGMALAGSGGGAAHARASPGYPRPGGSRARVKAGGSRCGATAACGGERVNTRGSRRGPRRHACGGREECVRRQLRAAQVHRRRTWEQRSGVRRGCQRWHGEDAALRGLDALW</sequence>
<evidence type="ECO:0000313" key="3">
    <source>
        <dbReference type="Proteomes" id="UP000298652"/>
    </source>
</evidence>
<proteinExistence type="predicted"/>